<sequence>MGLFKLPLFLSISTTLLCAGVVRTAVCFSAEDCSGIPPKKWSEEPPHSCLEIKEKTKTERDGLYSLQTKSGQPYQAFCDMNTNGGGWTLVASVHENNIAAKCTTGDRWTSQQGSNSAVPFVDGDKNWANLNTFGVPESATDDDYKNPGYYDLEANDIAVWHVPNGTPLPAWKTSSLFRYHTESKFLAAFGGSFYSFFKNFFPLTYNSGSCPTNNGPAYPIVYDYGSDAVVNSLSCPNCLSGTTSGFVQFRVFNNERAPFAICSGLKVVSNCDTEHFCVGGGGYVPQESPKECGDFGAFDWSGYGTGVEWSASKKLLESAILIYYR</sequence>
<dbReference type="RefSeq" id="XP_032832524.1">
    <property type="nucleotide sequence ID" value="XM_032976633.1"/>
</dbReference>
<keyword evidence="2" id="KW-0430">Lectin</keyword>
<dbReference type="GeneID" id="116955503"/>
<dbReference type="GO" id="GO:0046872">
    <property type="term" value="F:metal ion binding"/>
    <property type="evidence" value="ECO:0007669"/>
    <property type="project" value="UniProtKB-KW"/>
</dbReference>
<evidence type="ECO:0000259" key="6">
    <source>
        <dbReference type="PROSITE" id="PS51406"/>
    </source>
</evidence>
<evidence type="ECO:0000256" key="3">
    <source>
        <dbReference type="ARBA" id="ARBA00022837"/>
    </source>
</evidence>
<dbReference type="InterPro" id="IPR014716">
    <property type="entry name" value="Fibrinogen_a/b/g_C_1"/>
</dbReference>
<name>A0AAJ7UA43_PETMA</name>
<dbReference type="AlphaFoldDB" id="A0AAJ7UA43"/>
<organism evidence="7 8">
    <name type="scientific">Petromyzon marinus</name>
    <name type="common">Sea lamprey</name>
    <dbReference type="NCBI Taxonomy" id="7757"/>
    <lineage>
        <taxon>Eukaryota</taxon>
        <taxon>Metazoa</taxon>
        <taxon>Chordata</taxon>
        <taxon>Craniata</taxon>
        <taxon>Vertebrata</taxon>
        <taxon>Cyclostomata</taxon>
        <taxon>Hyperoartia</taxon>
        <taxon>Petromyzontiformes</taxon>
        <taxon>Petromyzontidae</taxon>
        <taxon>Petromyzon</taxon>
    </lineage>
</organism>
<keyword evidence="7" id="KW-1185">Reference proteome</keyword>
<evidence type="ECO:0000313" key="7">
    <source>
        <dbReference type="Proteomes" id="UP001318040"/>
    </source>
</evidence>
<dbReference type="KEGG" id="pmrn:116955503"/>
<accession>A0AAJ7UA43</accession>
<dbReference type="Gene3D" id="3.90.215.10">
    <property type="entry name" value="Gamma Fibrinogen, chain A, domain 1"/>
    <property type="match status" value="1"/>
</dbReference>
<keyword evidence="5" id="KW-0732">Signal</keyword>
<feature type="domain" description="Fibrinogen C-terminal" evidence="6">
    <location>
        <begin position="40"/>
        <end position="90"/>
    </location>
</feature>
<evidence type="ECO:0000256" key="1">
    <source>
        <dbReference type="ARBA" id="ARBA00022723"/>
    </source>
</evidence>
<proteinExistence type="predicted"/>
<reference evidence="8" key="1">
    <citation type="submission" date="2025-08" db="UniProtKB">
        <authorList>
            <consortium name="RefSeq"/>
        </authorList>
    </citation>
    <scope>IDENTIFICATION</scope>
    <source>
        <tissue evidence="8">Sperm</tissue>
    </source>
</reference>
<dbReference type="InterPro" id="IPR036056">
    <property type="entry name" value="Fibrinogen-like_C"/>
</dbReference>
<dbReference type="GO" id="GO:0005615">
    <property type="term" value="C:extracellular space"/>
    <property type="evidence" value="ECO:0007669"/>
    <property type="project" value="TreeGrafter"/>
</dbReference>
<dbReference type="GO" id="GO:0070492">
    <property type="term" value="F:oligosaccharide binding"/>
    <property type="evidence" value="ECO:0007669"/>
    <property type="project" value="TreeGrafter"/>
</dbReference>
<keyword evidence="1" id="KW-0479">Metal-binding</keyword>
<dbReference type="PANTHER" id="PTHR16146">
    <property type="entry name" value="INTELECTIN"/>
    <property type="match status" value="1"/>
</dbReference>
<evidence type="ECO:0000313" key="8">
    <source>
        <dbReference type="RefSeq" id="XP_032832524.1"/>
    </source>
</evidence>
<evidence type="ECO:0000256" key="4">
    <source>
        <dbReference type="ARBA" id="ARBA00023157"/>
    </source>
</evidence>
<evidence type="ECO:0000256" key="5">
    <source>
        <dbReference type="SAM" id="SignalP"/>
    </source>
</evidence>
<dbReference type="NCBIfam" id="NF040941">
    <property type="entry name" value="GGGWT_bact"/>
    <property type="match status" value="1"/>
</dbReference>
<dbReference type="PROSITE" id="PS51406">
    <property type="entry name" value="FIBRINOGEN_C_2"/>
    <property type="match status" value="1"/>
</dbReference>
<keyword evidence="3" id="KW-0106">Calcium</keyword>
<dbReference type="InterPro" id="IPR002181">
    <property type="entry name" value="Fibrinogen_a/b/g_C_dom"/>
</dbReference>
<keyword evidence="4" id="KW-1015">Disulfide bond</keyword>
<gene>
    <name evidence="8" type="primary">LOC116955503</name>
</gene>
<dbReference type="SUPFAM" id="SSF56496">
    <property type="entry name" value="Fibrinogen C-terminal domain-like"/>
    <property type="match status" value="1"/>
</dbReference>
<dbReference type="Pfam" id="PF00147">
    <property type="entry name" value="Fibrinogen_C"/>
    <property type="match status" value="1"/>
</dbReference>
<dbReference type="Proteomes" id="UP001318040">
    <property type="component" value="Chromosome 60"/>
</dbReference>
<dbReference type="PANTHER" id="PTHR16146:SF46">
    <property type="entry name" value="INTELECTIN-1A-RELATED"/>
    <property type="match status" value="1"/>
</dbReference>
<feature type="chain" id="PRO_5042543845" evidence="5">
    <location>
        <begin position="25"/>
        <end position="325"/>
    </location>
</feature>
<protein>
    <submittedName>
        <fullName evidence="8">Intelectin-1-like</fullName>
    </submittedName>
</protein>
<feature type="signal peptide" evidence="5">
    <location>
        <begin position="1"/>
        <end position="24"/>
    </location>
</feature>
<evidence type="ECO:0000256" key="2">
    <source>
        <dbReference type="ARBA" id="ARBA00022734"/>
    </source>
</evidence>